<comment type="caution">
    <text evidence="2">The sequence shown here is derived from an EMBL/GenBank/DDBJ whole genome shotgun (WGS) entry which is preliminary data.</text>
</comment>
<keyword evidence="1" id="KW-1133">Transmembrane helix</keyword>
<organism evidence="2 3">
    <name type="scientific">Candidatus Ruthenibacterium merdavium</name>
    <dbReference type="NCBI Taxonomy" id="2838752"/>
    <lineage>
        <taxon>Bacteria</taxon>
        <taxon>Bacillati</taxon>
        <taxon>Bacillota</taxon>
        <taxon>Clostridia</taxon>
        <taxon>Eubacteriales</taxon>
        <taxon>Oscillospiraceae</taxon>
        <taxon>Ruthenibacterium</taxon>
    </lineage>
</organism>
<accession>A0A9D2TJB4</accession>
<gene>
    <name evidence="2" type="ORF">H9698_06520</name>
</gene>
<sequence length="141" mass="15768">MSHNVLRKSHILFQITLNFVLCAFQFLAYFGLCVISRPFGFYAMLCAAVPVSALLITSAGGYLSYRLYKNGKKLFASAVFFQCASGVISLLLYRNYLLQLSVLSPAKWILTPYFGALIVIGVLVSLRYIQSKMTSKVSMNR</sequence>
<proteinExistence type="predicted"/>
<feature type="transmembrane region" description="Helical" evidence="1">
    <location>
        <begin position="75"/>
        <end position="96"/>
    </location>
</feature>
<reference evidence="2" key="2">
    <citation type="submission" date="2021-04" db="EMBL/GenBank/DDBJ databases">
        <authorList>
            <person name="Gilroy R."/>
        </authorList>
    </citation>
    <scope>NUCLEOTIDE SEQUENCE</scope>
    <source>
        <strain evidence="2">5933</strain>
    </source>
</reference>
<dbReference type="EMBL" id="DWWA01000032">
    <property type="protein sequence ID" value="HJC72430.1"/>
    <property type="molecule type" value="Genomic_DNA"/>
</dbReference>
<keyword evidence="1" id="KW-0472">Membrane</keyword>
<dbReference type="AlphaFoldDB" id="A0A9D2TJB4"/>
<evidence type="ECO:0000313" key="3">
    <source>
        <dbReference type="Proteomes" id="UP000823918"/>
    </source>
</evidence>
<feature type="transmembrane region" description="Helical" evidence="1">
    <location>
        <begin position="12"/>
        <end position="35"/>
    </location>
</feature>
<reference evidence="2" key="1">
    <citation type="journal article" date="2021" name="PeerJ">
        <title>Extensive microbial diversity within the chicken gut microbiome revealed by metagenomics and culture.</title>
        <authorList>
            <person name="Gilroy R."/>
            <person name="Ravi A."/>
            <person name="Getino M."/>
            <person name="Pursley I."/>
            <person name="Horton D.L."/>
            <person name="Alikhan N.F."/>
            <person name="Baker D."/>
            <person name="Gharbi K."/>
            <person name="Hall N."/>
            <person name="Watson M."/>
            <person name="Adriaenssens E.M."/>
            <person name="Foster-Nyarko E."/>
            <person name="Jarju S."/>
            <person name="Secka A."/>
            <person name="Antonio M."/>
            <person name="Oren A."/>
            <person name="Chaudhuri R.R."/>
            <person name="La Ragione R."/>
            <person name="Hildebrand F."/>
            <person name="Pallen M.J."/>
        </authorList>
    </citation>
    <scope>NUCLEOTIDE SEQUENCE</scope>
    <source>
        <strain evidence="2">5933</strain>
    </source>
</reference>
<protein>
    <submittedName>
        <fullName evidence="2">Uncharacterized protein</fullName>
    </submittedName>
</protein>
<name>A0A9D2TJB4_9FIRM</name>
<keyword evidence="1" id="KW-0812">Transmembrane</keyword>
<dbReference type="Proteomes" id="UP000823918">
    <property type="component" value="Unassembled WGS sequence"/>
</dbReference>
<feature type="transmembrane region" description="Helical" evidence="1">
    <location>
        <begin position="108"/>
        <end position="129"/>
    </location>
</feature>
<evidence type="ECO:0000256" key="1">
    <source>
        <dbReference type="SAM" id="Phobius"/>
    </source>
</evidence>
<evidence type="ECO:0000313" key="2">
    <source>
        <dbReference type="EMBL" id="HJC72430.1"/>
    </source>
</evidence>
<feature type="transmembrane region" description="Helical" evidence="1">
    <location>
        <begin position="41"/>
        <end position="63"/>
    </location>
</feature>